<evidence type="ECO:0000313" key="2">
    <source>
        <dbReference type="Proteomes" id="UP000073601"/>
    </source>
</evidence>
<organism evidence="1 2">
    <name type="scientific">Grimontia marina</name>
    <dbReference type="NCBI Taxonomy" id="646534"/>
    <lineage>
        <taxon>Bacteria</taxon>
        <taxon>Pseudomonadati</taxon>
        <taxon>Pseudomonadota</taxon>
        <taxon>Gammaproteobacteria</taxon>
        <taxon>Vibrionales</taxon>
        <taxon>Vibrionaceae</taxon>
        <taxon>Grimontia</taxon>
    </lineage>
</organism>
<evidence type="ECO:0000313" key="1">
    <source>
        <dbReference type="EMBL" id="CZF84836.1"/>
    </source>
</evidence>
<proteinExistence type="predicted"/>
<dbReference type="EMBL" id="FIZY01000032">
    <property type="protein sequence ID" value="CZF84836.1"/>
    <property type="molecule type" value="Genomic_DNA"/>
</dbReference>
<gene>
    <name evidence="1" type="ORF">GMA8713_03270</name>
</gene>
<name>A0A128FEV8_9GAMM</name>
<accession>A0A128FEV8</accession>
<dbReference type="AlphaFoldDB" id="A0A128FEV8"/>
<reference evidence="2" key="1">
    <citation type="submission" date="2016-02" db="EMBL/GenBank/DDBJ databases">
        <authorList>
            <person name="Rodrigo-Torres Lidia"/>
            <person name="Arahal R.David."/>
        </authorList>
    </citation>
    <scope>NUCLEOTIDE SEQUENCE [LARGE SCALE GENOMIC DNA]</scope>
    <source>
        <strain evidence="2">CECT 8713</strain>
    </source>
</reference>
<protein>
    <submittedName>
        <fullName evidence="1">Uncharacterized protein</fullName>
    </submittedName>
</protein>
<keyword evidence="2" id="KW-1185">Reference proteome</keyword>
<dbReference type="Proteomes" id="UP000073601">
    <property type="component" value="Unassembled WGS sequence"/>
</dbReference>
<sequence length="32" mass="3803">MDWMIGKHYKLCDADWNVRFEGEITNVSELAM</sequence>